<evidence type="ECO:0000256" key="1">
    <source>
        <dbReference type="ARBA" id="ARBA00007637"/>
    </source>
</evidence>
<reference evidence="4" key="1">
    <citation type="submission" date="2017-09" db="EMBL/GenBank/DDBJ databases">
        <title>Depth-based differentiation of microbial function through sediment-hosted aquifers and enrichment of novel symbionts in the deep terrestrial subsurface.</title>
        <authorList>
            <person name="Probst A.J."/>
            <person name="Ladd B."/>
            <person name="Jarett J.K."/>
            <person name="Geller-Mcgrath D.E."/>
            <person name="Sieber C.M.K."/>
            <person name="Emerson J.B."/>
            <person name="Anantharaman K."/>
            <person name="Thomas B.C."/>
            <person name="Malmstrom R."/>
            <person name="Stieglmeier M."/>
            <person name="Klingl A."/>
            <person name="Woyke T."/>
            <person name="Ryan C.M."/>
            <person name="Banfield J.F."/>
        </authorList>
    </citation>
    <scope>NUCLEOTIDE SEQUENCE [LARGE SCALE GENOMIC DNA]</scope>
</reference>
<gene>
    <name evidence="3" type="ORF">COU88_03945</name>
</gene>
<dbReference type="PANTHER" id="PTHR42687">
    <property type="entry name" value="L-THREONINE 3-DEHYDROGENASE"/>
    <property type="match status" value="1"/>
</dbReference>
<dbReference type="AlphaFoldDB" id="A0A2M8KRV9"/>
<evidence type="ECO:0000313" key="4">
    <source>
        <dbReference type="Proteomes" id="UP000229554"/>
    </source>
</evidence>
<dbReference type="GO" id="GO:0008743">
    <property type="term" value="F:L-threonine 3-dehydrogenase activity"/>
    <property type="evidence" value="ECO:0007669"/>
    <property type="project" value="TreeGrafter"/>
</dbReference>
<dbReference type="GO" id="GO:0006567">
    <property type="term" value="P:L-threonine catabolic process"/>
    <property type="evidence" value="ECO:0007669"/>
    <property type="project" value="TreeGrafter"/>
</dbReference>
<dbReference type="InterPro" id="IPR051225">
    <property type="entry name" value="NAD(P)_epim/dehydratase"/>
</dbReference>
<dbReference type="Proteomes" id="UP000229554">
    <property type="component" value="Unassembled WGS sequence"/>
</dbReference>
<name>A0A2M8KRV9_9BACT</name>
<evidence type="ECO:0000313" key="3">
    <source>
        <dbReference type="EMBL" id="PJE62635.1"/>
    </source>
</evidence>
<dbReference type="InterPro" id="IPR036291">
    <property type="entry name" value="NAD(P)-bd_dom_sf"/>
</dbReference>
<protein>
    <submittedName>
        <fullName evidence="3">NAD-dependent epimerase</fullName>
    </submittedName>
</protein>
<proteinExistence type="inferred from homology"/>
<comment type="caution">
    <text evidence="3">The sequence shown here is derived from an EMBL/GenBank/DDBJ whole genome shotgun (WGS) entry which is preliminary data.</text>
</comment>
<sequence length="312" mass="35572">MKNILITGAFGLVGTDLIIELKRRFPDAHIVSMAHAVSTENGTTQEKGDVIDKSRLKEILEKYEISEMYHLAGLLSVGGEKDPPRAWNVNVEGLRNVFDLALLRKMKVFWPSSIAAFGPTTPKNDTPQHTILEPTTIYGVTKVTGELLCQYYFLRYGLDVRSLRYPGLIAYKAPPGDGTTEYSVHIFYGALKENRYTCFLKEDSRLPMMYIDDAVKGTIDLMEAQSSNLTVRTSYNFSAINFTPRELVAEIQKQMPAFTCTYEPDHRQKIADSWPQSIDDTFAREEWGWKHEYDLQRLVAVMLENLKNKLQL</sequence>
<accession>A0A2M8KRV9</accession>
<comment type="similarity">
    <text evidence="1">Belongs to the NAD(P)-dependent epimerase/dehydratase family.</text>
</comment>
<dbReference type="PANTHER" id="PTHR42687:SF1">
    <property type="entry name" value="L-THREONINE 3-DEHYDROGENASE, MITOCHONDRIAL"/>
    <property type="match status" value="1"/>
</dbReference>
<organism evidence="3 4">
    <name type="scientific">Candidatus Roizmanbacteria bacterium CG10_big_fil_rev_8_21_14_0_10_39_6</name>
    <dbReference type="NCBI Taxonomy" id="1974853"/>
    <lineage>
        <taxon>Bacteria</taxon>
        <taxon>Candidatus Roizmaniibacteriota</taxon>
    </lineage>
</organism>
<dbReference type="EMBL" id="PFED01000159">
    <property type="protein sequence ID" value="PJE62635.1"/>
    <property type="molecule type" value="Genomic_DNA"/>
</dbReference>
<dbReference type="SUPFAM" id="SSF51735">
    <property type="entry name" value="NAD(P)-binding Rossmann-fold domains"/>
    <property type="match status" value="1"/>
</dbReference>
<dbReference type="Pfam" id="PF01370">
    <property type="entry name" value="Epimerase"/>
    <property type="match status" value="1"/>
</dbReference>
<dbReference type="InterPro" id="IPR001509">
    <property type="entry name" value="Epimerase_deHydtase"/>
</dbReference>
<evidence type="ECO:0000259" key="2">
    <source>
        <dbReference type="Pfam" id="PF01370"/>
    </source>
</evidence>
<dbReference type="Gene3D" id="3.40.50.720">
    <property type="entry name" value="NAD(P)-binding Rossmann-like Domain"/>
    <property type="match status" value="1"/>
</dbReference>
<feature type="domain" description="NAD-dependent epimerase/dehydratase" evidence="2">
    <location>
        <begin position="4"/>
        <end position="226"/>
    </location>
</feature>